<reference evidence="1 2" key="1">
    <citation type="submission" date="2021-03" db="EMBL/GenBank/DDBJ databases">
        <title>Antimicrobial resistance genes in bacteria isolated from Japanese honey, and their potential for conferring macrolide and lincosamide resistance in the American foulbrood pathogen Paenibacillus larvae.</title>
        <authorList>
            <person name="Okamoto M."/>
            <person name="Kumagai M."/>
            <person name="Kanamori H."/>
            <person name="Takamatsu D."/>
        </authorList>
    </citation>
    <scope>NUCLEOTIDE SEQUENCE [LARGE SCALE GENOMIC DNA]</scope>
    <source>
        <strain evidence="1 2">J1TS3</strain>
    </source>
</reference>
<name>A0ABQ4KBG0_9BACI</name>
<protein>
    <submittedName>
        <fullName evidence="1">Uncharacterized protein</fullName>
    </submittedName>
</protein>
<organism evidence="1 2">
    <name type="scientific">Siminovitchia fordii</name>
    <dbReference type="NCBI Taxonomy" id="254759"/>
    <lineage>
        <taxon>Bacteria</taxon>
        <taxon>Bacillati</taxon>
        <taxon>Bacillota</taxon>
        <taxon>Bacilli</taxon>
        <taxon>Bacillales</taxon>
        <taxon>Bacillaceae</taxon>
        <taxon>Siminovitchia</taxon>
    </lineage>
</organism>
<comment type="caution">
    <text evidence="1">The sequence shown here is derived from an EMBL/GenBank/DDBJ whole genome shotgun (WGS) entry which is preliminary data.</text>
</comment>
<keyword evidence="2" id="KW-1185">Reference proteome</keyword>
<proteinExistence type="predicted"/>
<dbReference type="Proteomes" id="UP000680279">
    <property type="component" value="Unassembled WGS sequence"/>
</dbReference>
<gene>
    <name evidence="1" type="ORF">J1TS3_36340</name>
</gene>
<evidence type="ECO:0000313" key="1">
    <source>
        <dbReference type="EMBL" id="GIN22500.1"/>
    </source>
</evidence>
<dbReference type="EMBL" id="BOQT01000018">
    <property type="protein sequence ID" value="GIN22500.1"/>
    <property type="molecule type" value="Genomic_DNA"/>
</dbReference>
<accession>A0ABQ4KBG0</accession>
<evidence type="ECO:0000313" key="2">
    <source>
        <dbReference type="Proteomes" id="UP000680279"/>
    </source>
</evidence>
<sequence>MLNKITILLKGGKIMGKVALIVWSLLPRKFEQVTYLGAKQKIEITFLWLGKKFKTSINK</sequence>